<feature type="transmembrane region" description="Helical" evidence="1">
    <location>
        <begin position="38"/>
        <end position="62"/>
    </location>
</feature>
<dbReference type="AlphaFoldDB" id="A0A1F5SCC0"/>
<protein>
    <submittedName>
        <fullName evidence="2">Uncharacterized protein</fullName>
    </submittedName>
</protein>
<feature type="transmembrane region" description="Helical" evidence="1">
    <location>
        <begin position="6"/>
        <end position="31"/>
    </location>
</feature>
<name>A0A1F5SCC0_9BACT</name>
<evidence type="ECO:0000313" key="2">
    <source>
        <dbReference type="EMBL" id="OGF24327.1"/>
    </source>
</evidence>
<sequence length="85" mass="9701">MTIPLIVFFYLYLLFIVVWLIFSIIALYHIIRYGQINYISIMAVIIYLAGVAVIFSLSFVFLSQIDWTASLAILQGKVGVFGPDY</sequence>
<comment type="caution">
    <text evidence="2">The sequence shown here is derived from an EMBL/GenBank/DDBJ whole genome shotgun (WGS) entry which is preliminary data.</text>
</comment>
<accession>A0A1F5SCC0</accession>
<evidence type="ECO:0000256" key="1">
    <source>
        <dbReference type="SAM" id="Phobius"/>
    </source>
</evidence>
<proteinExistence type="predicted"/>
<keyword evidence="1" id="KW-0812">Transmembrane</keyword>
<dbReference type="STRING" id="1797989.A3H66_01095"/>
<dbReference type="Proteomes" id="UP000178783">
    <property type="component" value="Unassembled WGS sequence"/>
</dbReference>
<keyword evidence="1" id="KW-0472">Membrane</keyword>
<organism evidence="2 3">
    <name type="scientific">Candidatus Falkowbacteria bacterium RIFCSPLOWO2_02_FULL_45_21</name>
    <dbReference type="NCBI Taxonomy" id="1797989"/>
    <lineage>
        <taxon>Bacteria</taxon>
        <taxon>Candidatus Falkowiibacteriota</taxon>
    </lineage>
</organism>
<dbReference type="EMBL" id="MFFW01000027">
    <property type="protein sequence ID" value="OGF24327.1"/>
    <property type="molecule type" value="Genomic_DNA"/>
</dbReference>
<reference evidence="2 3" key="1">
    <citation type="journal article" date="2016" name="Nat. Commun.">
        <title>Thousands of microbial genomes shed light on interconnected biogeochemical processes in an aquifer system.</title>
        <authorList>
            <person name="Anantharaman K."/>
            <person name="Brown C.T."/>
            <person name="Hug L.A."/>
            <person name="Sharon I."/>
            <person name="Castelle C.J."/>
            <person name="Probst A.J."/>
            <person name="Thomas B.C."/>
            <person name="Singh A."/>
            <person name="Wilkins M.J."/>
            <person name="Karaoz U."/>
            <person name="Brodie E.L."/>
            <person name="Williams K.H."/>
            <person name="Hubbard S.S."/>
            <person name="Banfield J.F."/>
        </authorList>
    </citation>
    <scope>NUCLEOTIDE SEQUENCE [LARGE SCALE GENOMIC DNA]</scope>
</reference>
<evidence type="ECO:0000313" key="3">
    <source>
        <dbReference type="Proteomes" id="UP000178783"/>
    </source>
</evidence>
<keyword evidence="1" id="KW-1133">Transmembrane helix</keyword>
<gene>
    <name evidence="2" type="ORF">A3H66_01095</name>
</gene>